<dbReference type="PANTHER" id="PTHR10060">
    <property type="entry name" value="TATD FAMILY DEOXYRIBONUCLEASE"/>
    <property type="match status" value="1"/>
</dbReference>
<protein>
    <submittedName>
        <fullName evidence="4">TatD family hydrolase</fullName>
    </submittedName>
</protein>
<dbReference type="CDD" id="cd01310">
    <property type="entry name" value="TatD_DNAse"/>
    <property type="match status" value="1"/>
</dbReference>
<evidence type="ECO:0000256" key="3">
    <source>
        <dbReference type="ARBA" id="ARBA00022801"/>
    </source>
</evidence>
<evidence type="ECO:0000256" key="2">
    <source>
        <dbReference type="ARBA" id="ARBA00022723"/>
    </source>
</evidence>
<evidence type="ECO:0000313" key="5">
    <source>
        <dbReference type="Proteomes" id="UP001163726"/>
    </source>
</evidence>
<keyword evidence="5" id="KW-1185">Reference proteome</keyword>
<proteinExistence type="predicted"/>
<sequence>MQQFESKKTQHIISTELQCTTLALENCFDIGVNLTNTQFENDYELQIKQANAAGVSHLCITGTSEQESILAANMAQQYEQVYATAGVHPHDAKDVSDNYLNVLKDLYQNNASVRAIGECGLDFNRNYSPQEIQIKVFNEQLQLASELNAPLFLHQRDAHQAFLNQLKAQRNQLKQIVVHCFTGSQAELEDYLELDCYIGITGWICDERRGQDVLKLVSQIPNDRLLIETDAPFLIPRNLKPKPKSRKNLPCYLPHIAEQIAKQKQLDVATVARQTFYNSLAFFNLTQGTI</sequence>
<dbReference type="SUPFAM" id="SSF51556">
    <property type="entry name" value="Metallo-dependent hydrolases"/>
    <property type="match status" value="1"/>
</dbReference>
<dbReference type="PROSITE" id="PS01091">
    <property type="entry name" value="TATD_3"/>
    <property type="match status" value="1"/>
</dbReference>
<organism evidence="4 5">
    <name type="scientific">Catenovulum adriaticum</name>
    <dbReference type="NCBI Taxonomy" id="2984846"/>
    <lineage>
        <taxon>Bacteria</taxon>
        <taxon>Pseudomonadati</taxon>
        <taxon>Pseudomonadota</taxon>
        <taxon>Gammaproteobacteria</taxon>
        <taxon>Alteromonadales</taxon>
        <taxon>Alteromonadaceae</taxon>
        <taxon>Catenovulum</taxon>
    </lineage>
</organism>
<dbReference type="RefSeq" id="WP_268075068.1">
    <property type="nucleotide sequence ID" value="NZ_CP109965.1"/>
</dbReference>
<dbReference type="GO" id="GO:0016787">
    <property type="term" value="F:hydrolase activity"/>
    <property type="evidence" value="ECO:0007669"/>
    <property type="project" value="UniProtKB-KW"/>
</dbReference>
<reference evidence="4" key="1">
    <citation type="submission" date="2022-10" db="EMBL/GenBank/DDBJ databases">
        <title>Catenovulum adriacola sp. nov. isolated in the Harbour of Susak.</title>
        <authorList>
            <person name="Schoch T."/>
            <person name="Reich S.J."/>
            <person name="Stoeferle S."/>
            <person name="Flaiz M."/>
            <person name="Kazda M."/>
            <person name="Riedel C.U."/>
            <person name="Duerre P."/>
        </authorList>
    </citation>
    <scope>NUCLEOTIDE SEQUENCE</scope>
    <source>
        <strain evidence="4">TS8</strain>
    </source>
</reference>
<dbReference type="InterPro" id="IPR001130">
    <property type="entry name" value="TatD-like"/>
</dbReference>
<keyword evidence="2" id="KW-0479">Metal-binding</keyword>
<evidence type="ECO:0000256" key="1">
    <source>
        <dbReference type="ARBA" id="ARBA00022722"/>
    </source>
</evidence>
<keyword evidence="3 4" id="KW-0378">Hydrolase</keyword>
<name>A0ABY7AMK1_9ALTE</name>
<dbReference type="Pfam" id="PF01026">
    <property type="entry name" value="TatD_DNase"/>
    <property type="match status" value="1"/>
</dbReference>
<accession>A0ABY7AMK1</accession>
<dbReference type="PANTHER" id="PTHR10060:SF15">
    <property type="entry name" value="DEOXYRIBONUCLEASE TATDN1"/>
    <property type="match status" value="1"/>
</dbReference>
<dbReference type="Gene3D" id="3.20.20.140">
    <property type="entry name" value="Metal-dependent hydrolases"/>
    <property type="match status" value="1"/>
</dbReference>
<dbReference type="InterPro" id="IPR018228">
    <property type="entry name" value="DNase_TatD-rel_CS"/>
</dbReference>
<dbReference type="InterPro" id="IPR032466">
    <property type="entry name" value="Metal_Hydrolase"/>
</dbReference>
<dbReference type="EMBL" id="CP109965">
    <property type="protein sequence ID" value="WAJ70719.1"/>
    <property type="molecule type" value="Genomic_DNA"/>
</dbReference>
<dbReference type="Proteomes" id="UP001163726">
    <property type="component" value="Chromosome"/>
</dbReference>
<keyword evidence="1" id="KW-0540">Nuclease</keyword>
<dbReference type="PIRSF" id="PIRSF005902">
    <property type="entry name" value="DNase_TatD"/>
    <property type="match status" value="1"/>
</dbReference>
<evidence type="ECO:0000313" key="4">
    <source>
        <dbReference type="EMBL" id="WAJ70719.1"/>
    </source>
</evidence>
<dbReference type="InterPro" id="IPR050891">
    <property type="entry name" value="TatD-type_Hydrolase"/>
</dbReference>
<gene>
    <name evidence="4" type="ORF">OLW01_02580</name>
</gene>